<dbReference type="CDD" id="cd06578">
    <property type="entry name" value="HemD"/>
    <property type="match status" value="1"/>
</dbReference>
<dbReference type="InterPro" id="IPR036108">
    <property type="entry name" value="4pyrrol_syn_uPrphyn_synt_sf"/>
</dbReference>
<dbReference type="Pfam" id="PF02602">
    <property type="entry name" value="HEM4"/>
    <property type="match status" value="1"/>
</dbReference>
<keyword evidence="1 2" id="KW-0238">DNA-binding</keyword>
<gene>
    <name evidence="4" type="ORF">SAMN04515671_4117</name>
</gene>
<dbReference type="InterPro" id="IPR001867">
    <property type="entry name" value="OmpR/PhoB-type_DNA-bd"/>
</dbReference>
<dbReference type="CDD" id="cd00383">
    <property type="entry name" value="trans_reg_C"/>
    <property type="match status" value="1"/>
</dbReference>
<dbReference type="InterPro" id="IPR016032">
    <property type="entry name" value="Sig_transdc_resp-reg_C-effctor"/>
</dbReference>
<feature type="DNA-binding region" description="OmpR/PhoB-type" evidence="2">
    <location>
        <begin position="280"/>
        <end position="373"/>
    </location>
</feature>
<dbReference type="OrthoDB" id="213853at2"/>
<accession>A0A1H0SIP9</accession>
<dbReference type="Gene3D" id="3.40.50.10090">
    <property type="match status" value="2"/>
</dbReference>
<dbReference type="GO" id="GO:0006780">
    <property type="term" value="P:uroporphyrinogen III biosynthetic process"/>
    <property type="evidence" value="ECO:0007669"/>
    <property type="project" value="InterPro"/>
</dbReference>
<name>A0A1H0SIP9_9ACTN</name>
<dbReference type="PROSITE" id="PS51755">
    <property type="entry name" value="OMPR_PHOB"/>
    <property type="match status" value="1"/>
</dbReference>
<dbReference type="InterPro" id="IPR036388">
    <property type="entry name" value="WH-like_DNA-bd_sf"/>
</dbReference>
<dbReference type="RefSeq" id="WP_090482765.1">
    <property type="nucleotide sequence ID" value="NZ_LT629710.1"/>
</dbReference>
<proteinExistence type="predicted"/>
<evidence type="ECO:0000313" key="4">
    <source>
        <dbReference type="EMBL" id="SDP41399.1"/>
    </source>
</evidence>
<dbReference type="SMART" id="SM00862">
    <property type="entry name" value="Trans_reg_C"/>
    <property type="match status" value="1"/>
</dbReference>
<evidence type="ECO:0000259" key="3">
    <source>
        <dbReference type="PROSITE" id="PS51755"/>
    </source>
</evidence>
<dbReference type="NCBIfam" id="NF005568">
    <property type="entry name" value="PRK07239.1"/>
    <property type="match status" value="1"/>
</dbReference>
<protein>
    <submittedName>
        <fullName evidence="4">Uroporphyrinogen-III synthase</fullName>
    </submittedName>
</protein>
<dbReference type="GO" id="GO:0006355">
    <property type="term" value="P:regulation of DNA-templated transcription"/>
    <property type="evidence" value="ECO:0007669"/>
    <property type="project" value="InterPro"/>
</dbReference>
<dbReference type="GO" id="GO:0004852">
    <property type="term" value="F:uroporphyrinogen-III synthase activity"/>
    <property type="evidence" value="ECO:0007669"/>
    <property type="project" value="InterPro"/>
</dbReference>
<dbReference type="PANTHER" id="PTHR40082:SF1">
    <property type="entry name" value="BLR5956 PROTEIN"/>
    <property type="match status" value="1"/>
</dbReference>
<dbReference type="EMBL" id="LT629710">
    <property type="protein sequence ID" value="SDP41399.1"/>
    <property type="molecule type" value="Genomic_DNA"/>
</dbReference>
<dbReference type="Proteomes" id="UP000198741">
    <property type="component" value="Chromosome I"/>
</dbReference>
<dbReference type="PANTHER" id="PTHR40082">
    <property type="entry name" value="BLR5956 PROTEIN"/>
    <property type="match status" value="1"/>
</dbReference>
<dbReference type="InterPro" id="IPR003754">
    <property type="entry name" value="4pyrrol_synth_uPrphyn_synth"/>
</dbReference>
<organism evidence="4 5">
    <name type="scientific">Nakamurella panacisegetis</name>
    <dbReference type="NCBI Taxonomy" id="1090615"/>
    <lineage>
        <taxon>Bacteria</taxon>
        <taxon>Bacillati</taxon>
        <taxon>Actinomycetota</taxon>
        <taxon>Actinomycetes</taxon>
        <taxon>Nakamurellales</taxon>
        <taxon>Nakamurellaceae</taxon>
        <taxon>Nakamurella</taxon>
    </lineage>
</organism>
<dbReference type="InterPro" id="IPR039793">
    <property type="entry name" value="UROS/Hem4"/>
</dbReference>
<feature type="domain" description="OmpR/PhoB-type" evidence="3">
    <location>
        <begin position="280"/>
        <end position="373"/>
    </location>
</feature>
<dbReference type="SUPFAM" id="SSF69618">
    <property type="entry name" value="HemD-like"/>
    <property type="match status" value="1"/>
</dbReference>
<dbReference type="AlphaFoldDB" id="A0A1H0SIP9"/>
<dbReference type="GO" id="GO:0003677">
    <property type="term" value="F:DNA binding"/>
    <property type="evidence" value="ECO:0007669"/>
    <property type="project" value="UniProtKB-UniRule"/>
</dbReference>
<evidence type="ECO:0000313" key="5">
    <source>
        <dbReference type="Proteomes" id="UP000198741"/>
    </source>
</evidence>
<evidence type="ECO:0000256" key="2">
    <source>
        <dbReference type="PROSITE-ProRule" id="PRU01091"/>
    </source>
</evidence>
<evidence type="ECO:0000256" key="1">
    <source>
        <dbReference type="ARBA" id="ARBA00023125"/>
    </source>
</evidence>
<dbReference type="GO" id="GO:0000160">
    <property type="term" value="P:phosphorelay signal transduction system"/>
    <property type="evidence" value="ECO:0007669"/>
    <property type="project" value="InterPro"/>
</dbReference>
<dbReference type="Pfam" id="PF00486">
    <property type="entry name" value="Trans_reg_C"/>
    <property type="match status" value="1"/>
</dbReference>
<dbReference type="STRING" id="1090615.SAMN04515671_4117"/>
<keyword evidence="5" id="KW-1185">Reference proteome</keyword>
<reference evidence="4 5" key="1">
    <citation type="submission" date="2016-10" db="EMBL/GenBank/DDBJ databases">
        <authorList>
            <person name="de Groot N.N."/>
        </authorList>
    </citation>
    <scope>NUCLEOTIDE SEQUENCE [LARGE SCALE GENOMIC DNA]</scope>
    <source>
        <strain evidence="5">P4-7,KCTC 19426,CECT 7604</strain>
    </source>
</reference>
<dbReference type="Gene3D" id="1.10.10.10">
    <property type="entry name" value="Winged helix-like DNA-binding domain superfamily/Winged helix DNA-binding domain"/>
    <property type="match status" value="1"/>
</dbReference>
<dbReference type="SUPFAM" id="SSF46894">
    <property type="entry name" value="C-terminal effector domain of the bipartite response regulators"/>
    <property type="match status" value="1"/>
</dbReference>
<sequence length="383" mass="40997">MDNDERTPDVGPLAGFTIGITAARRREEFGAALERRGATVMYGPAIQIVQVEDDEALRDTTLDCLAHPPDVVVATTGIGFRGWIEAADGWGLGDALLDCLGRAVLLARGPKARGAMRAAGLSGEWSPASESSTEVLERLLEMDLQGRRVAIQQHGEPLPDVAEALAAAGATVIEVQVYRWRPPTDPAPLERLCRAVVDRTVDAVTFTSAPAAASYLLCARGLGLEAELIEAMQRDVMAIAVGPVTAAPLDRSGVPVIQPERARLGALVRETADQLPRRLSKQLAAAGRQLQVRGQGVVVDGRYVALPPTGMALLHKLTEHPGQVVKRADLVSLLPGTSADEHAVEVAIARLRTALGNPKIIQTLVKRGYRIAYDPTFTDDNRY</sequence>